<name>A0A5R8KKY4_9BACT</name>
<dbReference type="Proteomes" id="UP000306196">
    <property type="component" value="Unassembled WGS sequence"/>
</dbReference>
<feature type="chain" id="PRO_5024343394" evidence="2">
    <location>
        <begin position="28"/>
        <end position="288"/>
    </location>
</feature>
<keyword evidence="5" id="KW-1185">Reference proteome</keyword>
<dbReference type="AlphaFoldDB" id="A0A5R8KKY4"/>
<keyword evidence="1" id="KW-0812">Transmembrane</keyword>
<comment type="caution">
    <text evidence="4">The sequence shown here is derived from an EMBL/GenBank/DDBJ whole genome shotgun (WGS) entry which is preliminary data.</text>
</comment>
<accession>A0A5R8KKY4</accession>
<feature type="transmembrane region" description="Helical" evidence="1">
    <location>
        <begin position="258"/>
        <end position="281"/>
    </location>
</feature>
<keyword evidence="2" id="KW-0732">Signal</keyword>
<dbReference type="OrthoDB" id="190105at2"/>
<gene>
    <name evidence="4" type="ORF">FEM03_00785</name>
</gene>
<dbReference type="Pfam" id="PF07589">
    <property type="entry name" value="PEP-CTERM"/>
    <property type="match status" value="1"/>
</dbReference>
<keyword evidence="1" id="KW-0472">Membrane</keyword>
<feature type="domain" description="Ice-binding protein C-terminal" evidence="3">
    <location>
        <begin position="262"/>
        <end position="284"/>
    </location>
</feature>
<proteinExistence type="predicted"/>
<evidence type="ECO:0000313" key="4">
    <source>
        <dbReference type="EMBL" id="TLD72645.1"/>
    </source>
</evidence>
<dbReference type="RefSeq" id="WP_138084268.1">
    <property type="nucleotide sequence ID" value="NZ_VAUV01000001.1"/>
</dbReference>
<dbReference type="EMBL" id="VAUV01000001">
    <property type="protein sequence ID" value="TLD72645.1"/>
    <property type="molecule type" value="Genomic_DNA"/>
</dbReference>
<keyword evidence="1" id="KW-1133">Transmembrane helix</keyword>
<sequence>MRPFLSYLCKPLACCALTASLLSPLTAATIIDANFNSGTFADAGLVDYSTLANPTLTAGIGVGGSTGLNFGTNGGSATASMTILTTASFSMFGQFTVNANGSTATRIDGSAMAFGWTKASEAFRPFQGTVSGSSAVAITDTVMVGLARTATGGFSLGFGNGATELVSRNLFGNSVTFGELTANNWYRLEGTIQYNSSTGTFTFLDVSLDDFGTNGTTEVNANLLYGTGGSLSVAGFGSTGRAIWANNLDRGVLSMDNYYLAAVPEPAAALLLGVGGFAILLRRRRSRV</sequence>
<reference evidence="4 5" key="1">
    <citation type="submission" date="2019-05" db="EMBL/GenBank/DDBJ databases">
        <title>Verrucobacter flavum gen. nov., sp. nov. a new member of the family Verrucomicrobiaceae.</title>
        <authorList>
            <person name="Szuroczki S."/>
            <person name="Abbaszade G."/>
            <person name="Szabo A."/>
            <person name="Felfoldi T."/>
            <person name="Schumann P."/>
            <person name="Boka K."/>
            <person name="Keki Z."/>
            <person name="Toumi M."/>
            <person name="Toth E."/>
        </authorList>
    </citation>
    <scope>NUCLEOTIDE SEQUENCE [LARGE SCALE GENOMIC DNA]</scope>
    <source>
        <strain evidence="4 5">MG-N-17</strain>
    </source>
</reference>
<organism evidence="4 5">
    <name type="scientific">Phragmitibacter flavus</name>
    <dbReference type="NCBI Taxonomy" id="2576071"/>
    <lineage>
        <taxon>Bacteria</taxon>
        <taxon>Pseudomonadati</taxon>
        <taxon>Verrucomicrobiota</taxon>
        <taxon>Verrucomicrobiia</taxon>
        <taxon>Verrucomicrobiales</taxon>
        <taxon>Verrucomicrobiaceae</taxon>
        <taxon>Phragmitibacter</taxon>
    </lineage>
</organism>
<feature type="signal peptide" evidence="2">
    <location>
        <begin position="1"/>
        <end position="27"/>
    </location>
</feature>
<evidence type="ECO:0000259" key="3">
    <source>
        <dbReference type="Pfam" id="PF07589"/>
    </source>
</evidence>
<evidence type="ECO:0000256" key="1">
    <source>
        <dbReference type="SAM" id="Phobius"/>
    </source>
</evidence>
<protein>
    <submittedName>
        <fullName evidence="4">PEP-CTERM sorting domain-containing protein</fullName>
    </submittedName>
</protein>
<dbReference type="InterPro" id="IPR013424">
    <property type="entry name" value="Ice-binding_C"/>
</dbReference>
<evidence type="ECO:0000256" key="2">
    <source>
        <dbReference type="SAM" id="SignalP"/>
    </source>
</evidence>
<evidence type="ECO:0000313" key="5">
    <source>
        <dbReference type="Proteomes" id="UP000306196"/>
    </source>
</evidence>
<dbReference type="NCBIfam" id="TIGR02595">
    <property type="entry name" value="PEP_CTERM"/>
    <property type="match status" value="1"/>
</dbReference>